<accession>I3T0P2</accession>
<proteinExistence type="evidence at transcript level"/>
<organism evidence="1">
    <name type="scientific">Lotus japonicus</name>
    <name type="common">Lotus corniculatus var. japonicus</name>
    <dbReference type="NCBI Taxonomy" id="34305"/>
    <lineage>
        <taxon>Eukaryota</taxon>
        <taxon>Viridiplantae</taxon>
        <taxon>Streptophyta</taxon>
        <taxon>Embryophyta</taxon>
        <taxon>Tracheophyta</taxon>
        <taxon>Spermatophyta</taxon>
        <taxon>Magnoliopsida</taxon>
        <taxon>eudicotyledons</taxon>
        <taxon>Gunneridae</taxon>
        <taxon>Pentapetalae</taxon>
        <taxon>rosids</taxon>
        <taxon>fabids</taxon>
        <taxon>Fabales</taxon>
        <taxon>Fabaceae</taxon>
        <taxon>Papilionoideae</taxon>
        <taxon>50 kb inversion clade</taxon>
        <taxon>NPAAA clade</taxon>
        <taxon>Hologalegina</taxon>
        <taxon>robinioid clade</taxon>
        <taxon>Loteae</taxon>
        <taxon>Lotus</taxon>
    </lineage>
</organism>
<dbReference type="AlphaFoldDB" id="I3T0P2"/>
<name>I3T0P2_LOTJA</name>
<protein>
    <submittedName>
        <fullName evidence="1">Uncharacterized protein</fullName>
    </submittedName>
</protein>
<sequence length="49" mass="5731">MLSYSQRRLAYWTKGSRLPNPFRLNPAWGTQLQEQDTETMNRATSRGCL</sequence>
<dbReference type="EMBL" id="BT146290">
    <property type="protein sequence ID" value="AFK46084.1"/>
    <property type="molecule type" value="mRNA"/>
</dbReference>
<reference evidence="1" key="1">
    <citation type="submission" date="2012-05" db="EMBL/GenBank/DDBJ databases">
        <authorList>
            <person name="Krishnakumar V."/>
            <person name="Cheung F."/>
            <person name="Xiao Y."/>
            <person name="Chan A."/>
            <person name="Moskal W.A."/>
            <person name="Town C.D."/>
        </authorList>
    </citation>
    <scope>NUCLEOTIDE SEQUENCE</scope>
</reference>
<evidence type="ECO:0000313" key="1">
    <source>
        <dbReference type="EMBL" id="AFK46084.1"/>
    </source>
</evidence>